<keyword evidence="1" id="KW-0812">Transmembrane</keyword>
<dbReference type="PANTHER" id="PTHR14636:SF1">
    <property type="entry name" value="TPA-INDUCED TRANSMEMBRANE PROTEIN"/>
    <property type="match status" value="1"/>
</dbReference>
<organism evidence="3 4">
    <name type="scientific">Sphaeramia orbicularis</name>
    <name type="common">orbiculate cardinalfish</name>
    <dbReference type="NCBI Taxonomy" id="375764"/>
    <lineage>
        <taxon>Eukaryota</taxon>
        <taxon>Metazoa</taxon>
        <taxon>Chordata</taxon>
        <taxon>Craniata</taxon>
        <taxon>Vertebrata</taxon>
        <taxon>Euteleostomi</taxon>
        <taxon>Actinopterygii</taxon>
        <taxon>Neopterygii</taxon>
        <taxon>Teleostei</taxon>
        <taxon>Neoteleostei</taxon>
        <taxon>Acanthomorphata</taxon>
        <taxon>Gobiaria</taxon>
        <taxon>Kurtiformes</taxon>
        <taxon>Apogonoidei</taxon>
        <taxon>Apogonidae</taxon>
        <taxon>Apogoninae</taxon>
        <taxon>Sphaeramia</taxon>
    </lineage>
</organism>
<gene>
    <name evidence="3" type="primary">c13h3orf52</name>
</gene>
<reference evidence="3" key="3">
    <citation type="submission" date="2025-09" db="UniProtKB">
        <authorList>
            <consortium name="Ensembl"/>
        </authorList>
    </citation>
    <scope>IDENTIFICATION</scope>
</reference>
<keyword evidence="1" id="KW-1133">Transmembrane helix</keyword>
<dbReference type="InterPro" id="IPR036364">
    <property type="entry name" value="SEA_dom_sf"/>
</dbReference>
<dbReference type="PROSITE" id="PS50024">
    <property type="entry name" value="SEA"/>
    <property type="match status" value="1"/>
</dbReference>
<dbReference type="InParanoid" id="A0A673AMV5"/>
<evidence type="ECO:0000313" key="3">
    <source>
        <dbReference type="Ensembl" id="ENSSORP00005030589.1"/>
    </source>
</evidence>
<protein>
    <recommendedName>
        <fullName evidence="2">SEA domain-containing protein</fullName>
    </recommendedName>
</protein>
<feature type="transmembrane region" description="Helical" evidence="1">
    <location>
        <begin position="98"/>
        <end position="124"/>
    </location>
</feature>
<dbReference type="OrthoDB" id="8879801at2759"/>
<name>A0A673AMV5_9TELE</name>
<feature type="domain" description="SEA" evidence="2">
    <location>
        <begin position="138"/>
        <end position="260"/>
    </location>
</feature>
<reference evidence="3" key="1">
    <citation type="submission" date="2019-06" db="EMBL/GenBank/DDBJ databases">
        <authorList>
            <consortium name="Wellcome Sanger Institute Data Sharing"/>
        </authorList>
    </citation>
    <scope>NUCLEOTIDE SEQUENCE [LARGE SCALE GENOMIC DNA]</scope>
</reference>
<dbReference type="Ensembl" id="ENSSORT00005031447.1">
    <property type="protein sequence ID" value="ENSSORP00005030589.1"/>
    <property type="gene ID" value="ENSSORG00005014591.1"/>
</dbReference>
<dbReference type="CTD" id="110437884"/>
<dbReference type="InterPro" id="IPR000082">
    <property type="entry name" value="SEA_dom"/>
</dbReference>
<dbReference type="Gene3D" id="3.30.70.960">
    <property type="entry name" value="SEA domain"/>
    <property type="match status" value="1"/>
</dbReference>
<dbReference type="PANTHER" id="PTHR14636">
    <property type="entry name" value="TPA-INDUCED TRANSMEMBRANE PROTEIN"/>
    <property type="match status" value="1"/>
</dbReference>
<evidence type="ECO:0000256" key="1">
    <source>
        <dbReference type="SAM" id="Phobius"/>
    </source>
</evidence>
<reference evidence="3" key="2">
    <citation type="submission" date="2025-08" db="UniProtKB">
        <authorList>
            <consortium name="Ensembl"/>
        </authorList>
    </citation>
    <scope>IDENTIFICATION</scope>
</reference>
<proteinExistence type="predicted"/>
<dbReference type="RefSeq" id="XP_030007185.1">
    <property type="nucleotide sequence ID" value="XM_030151325.1"/>
</dbReference>
<evidence type="ECO:0000313" key="4">
    <source>
        <dbReference type="Proteomes" id="UP000472271"/>
    </source>
</evidence>
<dbReference type="AlphaFoldDB" id="A0A673AMV5"/>
<dbReference type="GeneID" id="115431073"/>
<keyword evidence="1" id="KW-0472">Membrane</keyword>
<dbReference type="Proteomes" id="UP000472271">
    <property type="component" value="Chromosome 13"/>
</dbReference>
<accession>A0A673AMV5</accession>
<dbReference type="SUPFAM" id="SSF82671">
    <property type="entry name" value="SEA domain"/>
    <property type="match status" value="1"/>
</dbReference>
<keyword evidence="4" id="KW-1185">Reference proteome</keyword>
<dbReference type="InterPro" id="IPR033223">
    <property type="entry name" value="TTMP"/>
</dbReference>
<dbReference type="Pfam" id="PF01390">
    <property type="entry name" value="SEA"/>
    <property type="match status" value="1"/>
</dbReference>
<evidence type="ECO:0000259" key="2">
    <source>
        <dbReference type="PROSITE" id="PS50024"/>
    </source>
</evidence>
<sequence>MTSKTNAMDNIQLQNTNTNGNDGAAHVDIEPVAAGNGEGQGYPTERDGLLARQANAGNGETMPSPHEVEAQRRTNPEKCAMCRIKDQLNEKVFGVFRLWMIIVLILIAIIVVIVVSMTLCTVLYEDVDEKFDSSLFDVPLYFNGSFRLPNQDFTEDFLSLSSNKSQEVAAELQQKLADLYRTSPALGRYFSTAEIYDFRSGSVIAEYKLAFVMPADEQDQLRNFTLSREMVYNVLRQFLYDQEAEESELMYIDPGSLTMY</sequence>